<dbReference type="PANTHER" id="PTHR30575">
    <property type="entry name" value="PEPTIDASE M20"/>
    <property type="match status" value="1"/>
</dbReference>
<dbReference type="InterPro" id="IPR017145">
    <property type="entry name" value="Aminobenzoyl-glu_utiliz_pB"/>
</dbReference>
<dbReference type="GO" id="GO:0016805">
    <property type="term" value="F:dipeptidase activity"/>
    <property type="evidence" value="ECO:0007669"/>
    <property type="project" value="TreeGrafter"/>
</dbReference>
<name>A0A2V3U0C2_9HYPH</name>
<dbReference type="GO" id="GO:0071713">
    <property type="term" value="F:para-aminobenzoyl-glutamate hydrolase activity"/>
    <property type="evidence" value="ECO:0007669"/>
    <property type="project" value="TreeGrafter"/>
</dbReference>
<sequence>MRTDLASELNLASELVEKRRERYAALSDRVWGTPETNFRETASAGAHIDMLREEGFSIGLQLGGLDTAVSGAFGTKGPVIAILGEFDALPQLSQEAGLAECRPLVQGANGHGCGHNLLGAGALMAAAAVKEWLSLSHSPGRIRYIGCPAEEAGSAKSFMVREGLFDDVDVAICWHPGAVSGLFAPTSLACINADFHFKGQAAHAAASPHLGRSALDAVELMNVGANYLREHVPPGAKFHYAIVDAGGMAPNTIPANACVRYMIRSPRLNDVWPLFERISDIARGAAMMTGTSVEIVRLAGCAELVGNRVLELLMGQVLERLDPPTFDEADQTFARAIQATLQPNQITNAIARLREAPPDGMALWGGLMDPSVESDLAMTSTDVGTVSWVVPVVQCRAATAALGTLVHTWQMTAQGKSPAAHKGMTFAAKAMAELAIALFRDPAIIKAAKVEHDAFRKSNPFRNPVAGVDIDLVRQVVG</sequence>
<dbReference type="PIRSF" id="PIRSF037227">
    <property type="entry name" value="Aminobenzoyl-glu_utiliz_pB"/>
    <property type="match status" value="1"/>
</dbReference>
<keyword evidence="3" id="KW-1185">Reference proteome</keyword>
<dbReference type="InterPro" id="IPR036264">
    <property type="entry name" value="Bact_exopeptidase_dim_dom"/>
</dbReference>
<evidence type="ECO:0000256" key="1">
    <source>
        <dbReference type="ARBA" id="ARBA00022801"/>
    </source>
</evidence>
<dbReference type="Pfam" id="PF01546">
    <property type="entry name" value="Peptidase_M20"/>
    <property type="match status" value="1"/>
</dbReference>
<dbReference type="EMBL" id="QJJK01000010">
    <property type="protein sequence ID" value="PXW55278.1"/>
    <property type="molecule type" value="Genomic_DNA"/>
</dbReference>
<evidence type="ECO:0000313" key="3">
    <source>
        <dbReference type="Proteomes" id="UP000248021"/>
    </source>
</evidence>
<dbReference type="InterPro" id="IPR002933">
    <property type="entry name" value="Peptidase_M20"/>
</dbReference>
<proteinExistence type="predicted"/>
<dbReference type="PANTHER" id="PTHR30575:SF0">
    <property type="entry name" value="XAA-ARG DIPEPTIDASE"/>
    <property type="match status" value="1"/>
</dbReference>
<dbReference type="NCBIfam" id="TIGR01891">
    <property type="entry name" value="amidohydrolases"/>
    <property type="match status" value="1"/>
</dbReference>
<protein>
    <submittedName>
        <fullName evidence="2">Aminobenzoyl-glutamate utilization protein B</fullName>
    </submittedName>
</protein>
<dbReference type="SUPFAM" id="SSF53187">
    <property type="entry name" value="Zn-dependent exopeptidases"/>
    <property type="match status" value="1"/>
</dbReference>
<dbReference type="GO" id="GO:0046657">
    <property type="term" value="P:folic acid catabolic process"/>
    <property type="evidence" value="ECO:0007669"/>
    <property type="project" value="TreeGrafter"/>
</dbReference>
<dbReference type="Proteomes" id="UP000248021">
    <property type="component" value="Unassembled WGS sequence"/>
</dbReference>
<dbReference type="InterPro" id="IPR052030">
    <property type="entry name" value="Peptidase_M20/M20A_hydrolases"/>
</dbReference>
<gene>
    <name evidence="2" type="ORF">C7450_110217</name>
</gene>
<comment type="caution">
    <text evidence="2">The sequence shown here is derived from an EMBL/GenBank/DDBJ whole genome shotgun (WGS) entry which is preliminary data.</text>
</comment>
<evidence type="ECO:0000313" key="2">
    <source>
        <dbReference type="EMBL" id="PXW55278.1"/>
    </source>
</evidence>
<keyword evidence="1" id="KW-0378">Hydrolase</keyword>
<reference evidence="2 3" key="1">
    <citation type="submission" date="2018-05" db="EMBL/GenBank/DDBJ databases">
        <title>Genomic Encyclopedia of Type Strains, Phase IV (KMG-IV): sequencing the most valuable type-strain genomes for metagenomic binning, comparative biology and taxonomic classification.</title>
        <authorList>
            <person name="Goeker M."/>
        </authorList>
    </citation>
    <scope>NUCLEOTIDE SEQUENCE [LARGE SCALE GENOMIC DNA]</scope>
    <source>
        <strain evidence="2 3">DSM 6462</strain>
    </source>
</reference>
<dbReference type="AlphaFoldDB" id="A0A2V3U0C2"/>
<accession>A0A2V3U0C2</accession>
<dbReference type="FunFam" id="3.30.70.360:FF:000004">
    <property type="entry name" value="Peptidase M20 domain-containing protein 2"/>
    <property type="match status" value="1"/>
</dbReference>
<dbReference type="Gene3D" id="3.30.70.360">
    <property type="match status" value="1"/>
</dbReference>
<organism evidence="2 3">
    <name type="scientific">Chelatococcus asaccharovorans</name>
    <dbReference type="NCBI Taxonomy" id="28210"/>
    <lineage>
        <taxon>Bacteria</taxon>
        <taxon>Pseudomonadati</taxon>
        <taxon>Pseudomonadota</taxon>
        <taxon>Alphaproteobacteria</taxon>
        <taxon>Hyphomicrobiales</taxon>
        <taxon>Chelatococcaceae</taxon>
        <taxon>Chelatococcus</taxon>
    </lineage>
</organism>
<dbReference type="SUPFAM" id="SSF55031">
    <property type="entry name" value="Bacterial exopeptidase dimerisation domain"/>
    <property type="match status" value="1"/>
</dbReference>
<dbReference type="GO" id="GO:0005737">
    <property type="term" value="C:cytoplasm"/>
    <property type="evidence" value="ECO:0007669"/>
    <property type="project" value="TreeGrafter"/>
</dbReference>
<dbReference type="Gene3D" id="3.40.630.10">
    <property type="entry name" value="Zn peptidases"/>
    <property type="match status" value="2"/>
</dbReference>
<dbReference type="InterPro" id="IPR017439">
    <property type="entry name" value="Amidohydrolase"/>
</dbReference>